<organism evidence="2">
    <name type="scientific">uncultured Solirubrobacteraceae bacterium</name>
    <dbReference type="NCBI Taxonomy" id="1162706"/>
    <lineage>
        <taxon>Bacteria</taxon>
        <taxon>Bacillati</taxon>
        <taxon>Actinomycetota</taxon>
        <taxon>Thermoleophilia</taxon>
        <taxon>Solirubrobacterales</taxon>
        <taxon>Solirubrobacteraceae</taxon>
        <taxon>environmental samples</taxon>
    </lineage>
</organism>
<accession>A0A6J4SZ20</accession>
<evidence type="ECO:0000256" key="1">
    <source>
        <dbReference type="SAM" id="MobiDB-lite"/>
    </source>
</evidence>
<gene>
    <name evidence="2" type="ORF">AVDCRST_MAG69-2369</name>
</gene>
<feature type="compositionally biased region" description="Basic residues" evidence="1">
    <location>
        <begin position="1"/>
        <end position="11"/>
    </location>
</feature>
<feature type="region of interest" description="Disordered" evidence="1">
    <location>
        <begin position="1"/>
        <end position="40"/>
    </location>
</feature>
<dbReference type="EMBL" id="CADCVP010000254">
    <property type="protein sequence ID" value="CAA9508867.1"/>
    <property type="molecule type" value="Genomic_DNA"/>
</dbReference>
<protein>
    <submittedName>
        <fullName evidence="2">Uncharacterized protein</fullName>
    </submittedName>
</protein>
<reference evidence="2" key="1">
    <citation type="submission" date="2020-02" db="EMBL/GenBank/DDBJ databases">
        <authorList>
            <person name="Meier V. D."/>
        </authorList>
    </citation>
    <scope>NUCLEOTIDE SEQUENCE</scope>
    <source>
        <strain evidence="2">AVDCRST_MAG69</strain>
    </source>
</reference>
<name>A0A6J4SZ20_9ACTN</name>
<proteinExistence type="predicted"/>
<sequence length="40" mass="4261">MTIASRVRRRVPILDQSAPESKPESARGLVPPSTDAAGSR</sequence>
<evidence type="ECO:0000313" key="2">
    <source>
        <dbReference type="EMBL" id="CAA9508867.1"/>
    </source>
</evidence>
<dbReference type="AlphaFoldDB" id="A0A6J4SZ20"/>